<protein>
    <submittedName>
        <fullName evidence="3">Uncharacterized protein</fullName>
    </submittedName>
</protein>
<gene>
    <name evidence="3" type="ORF">VZT92_027676</name>
</gene>
<accession>A0AAW1DUX3</accession>
<comment type="caution">
    <text evidence="3">The sequence shown here is derived from an EMBL/GenBank/DDBJ whole genome shotgun (WGS) entry which is preliminary data.</text>
</comment>
<dbReference type="Proteomes" id="UP001488805">
    <property type="component" value="Unassembled WGS sequence"/>
</dbReference>
<evidence type="ECO:0000313" key="4">
    <source>
        <dbReference type="Proteomes" id="UP001488805"/>
    </source>
</evidence>
<proteinExistence type="predicted"/>
<keyword evidence="2" id="KW-0472">Membrane</keyword>
<reference evidence="3 4" key="1">
    <citation type="journal article" date="2024" name="Genome Biol. Evol.">
        <title>Chromosome-level genome assembly of the viviparous eelpout Zoarces viviparus.</title>
        <authorList>
            <person name="Fuhrmann N."/>
            <person name="Brasseur M.V."/>
            <person name="Bakowski C.E."/>
            <person name="Podsiadlowski L."/>
            <person name="Prost S."/>
            <person name="Krehenwinkel H."/>
            <person name="Mayer C."/>
        </authorList>
    </citation>
    <scope>NUCLEOTIDE SEQUENCE [LARGE SCALE GENOMIC DNA]</scope>
    <source>
        <strain evidence="3">NO-MEL_2022_Ind0_liver</strain>
    </source>
</reference>
<dbReference type="EMBL" id="JBCEZU010000597">
    <property type="protein sequence ID" value="KAK9514191.1"/>
    <property type="molecule type" value="Genomic_DNA"/>
</dbReference>
<organism evidence="3 4">
    <name type="scientific">Zoarces viviparus</name>
    <name type="common">Viviparous eelpout</name>
    <name type="synonym">Blennius viviparus</name>
    <dbReference type="NCBI Taxonomy" id="48416"/>
    <lineage>
        <taxon>Eukaryota</taxon>
        <taxon>Metazoa</taxon>
        <taxon>Chordata</taxon>
        <taxon>Craniata</taxon>
        <taxon>Vertebrata</taxon>
        <taxon>Euteleostomi</taxon>
        <taxon>Actinopterygii</taxon>
        <taxon>Neopterygii</taxon>
        <taxon>Teleostei</taxon>
        <taxon>Neoteleostei</taxon>
        <taxon>Acanthomorphata</taxon>
        <taxon>Eupercaria</taxon>
        <taxon>Perciformes</taxon>
        <taxon>Cottioidei</taxon>
        <taxon>Zoarcales</taxon>
        <taxon>Zoarcidae</taxon>
        <taxon>Zoarcinae</taxon>
        <taxon>Zoarces</taxon>
    </lineage>
</organism>
<feature type="compositionally biased region" description="Polar residues" evidence="1">
    <location>
        <begin position="21"/>
        <end position="32"/>
    </location>
</feature>
<feature type="region of interest" description="Disordered" evidence="1">
    <location>
        <begin position="1"/>
        <end position="70"/>
    </location>
</feature>
<keyword evidence="2" id="KW-0812">Transmembrane</keyword>
<dbReference type="AlphaFoldDB" id="A0AAW1DUX3"/>
<keyword evidence="4" id="KW-1185">Reference proteome</keyword>
<feature type="region of interest" description="Disordered" evidence="1">
    <location>
        <begin position="127"/>
        <end position="167"/>
    </location>
</feature>
<evidence type="ECO:0000256" key="2">
    <source>
        <dbReference type="SAM" id="Phobius"/>
    </source>
</evidence>
<keyword evidence="2" id="KW-1133">Transmembrane helix</keyword>
<evidence type="ECO:0000256" key="1">
    <source>
        <dbReference type="SAM" id="MobiDB-lite"/>
    </source>
</evidence>
<feature type="transmembrane region" description="Helical" evidence="2">
    <location>
        <begin position="319"/>
        <end position="343"/>
    </location>
</feature>
<name>A0AAW1DUX3_ZOAVI</name>
<sequence>MTGPRDSFLHARPQTGRGLHTQESGEAGLSSNMEHKFNDNLNESALPVEEKGSSVIPIPKENPDIGEYPAKTGKPWHAAGPKAHPVSAGKGFIGRSTVVQTNNFPPQTLSQKSPEEEPFKVLPATAANTEEQSHEEVVGEGSCNKMGTGSKCPPLAPGAGRTSPQRRKRAAGKYRKLCLLGWMAFMLVPVSQGFPGRANPAAEQKPTCFTCEDKDKDRCPKLMNIFDRHDDTTLYQRGLKETFPECSVTSSPQNKSCSVCHDQSRIVIFCSEDVGPNIDAADTDGHHIDVISTICVKHPIDAHSVDNDEKQQTPPRTRFGLICSIGLFGVLLIVVVYIVSVMFTDHTTCNMLN</sequence>
<evidence type="ECO:0000313" key="3">
    <source>
        <dbReference type="EMBL" id="KAK9514191.1"/>
    </source>
</evidence>